<dbReference type="Proteomes" id="UP000219465">
    <property type="component" value="Unassembled WGS sequence"/>
</dbReference>
<dbReference type="AlphaFoldDB" id="A0A286IC26"/>
<dbReference type="EMBL" id="OCPC01000003">
    <property type="protein sequence ID" value="SOE17650.1"/>
    <property type="molecule type" value="Genomic_DNA"/>
</dbReference>
<keyword evidence="3" id="KW-1185">Reference proteome</keyword>
<reference evidence="3" key="1">
    <citation type="submission" date="2017-08" db="EMBL/GenBank/DDBJ databases">
        <authorList>
            <person name="Varghese N."/>
            <person name="Submissions S."/>
        </authorList>
    </citation>
    <scope>NUCLEOTIDE SEQUENCE [LARGE SCALE GENOMIC DNA]</scope>
    <source>
        <strain evidence="3">KCTC 23107</strain>
    </source>
</reference>
<evidence type="ECO:0000313" key="2">
    <source>
        <dbReference type="EMBL" id="SOE17650.1"/>
    </source>
</evidence>
<accession>A0A286IC26</accession>
<sequence length="185" mass="18970">MSQSCLRIAPVLISAALIAGCTAAGPQSVLGGANQQPAVDAAVNAAVVQGACPVVTLREGTAYYTTYSKGGDGDAAKIVHQASISDTTRQCRISGDQLVMTVVVSGRVVGGPQAKTGVVELPFRVAVLDGESVLYSELQKHPVSIVEGGPAEQFIYTNATVTFPASASRTAKLYAGFDPGPYNTP</sequence>
<feature type="chain" id="PRO_5013058264" description="Lipoprotein" evidence="1">
    <location>
        <begin position="24"/>
        <end position="185"/>
    </location>
</feature>
<proteinExistence type="predicted"/>
<dbReference type="PROSITE" id="PS51257">
    <property type="entry name" value="PROKAR_LIPOPROTEIN"/>
    <property type="match status" value="1"/>
</dbReference>
<evidence type="ECO:0000256" key="1">
    <source>
        <dbReference type="SAM" id="SignalP"/>
    </source>
</evidence>
<keyword evidence="1" id="KW-0732">Signal</keyword>
<evidence type="ECO:0008006" key="4">
    <source>
        <dbReference type="Google" id="ProtNLM"/>
    </source>
</evidence>
<organism evidence="2 3">
    <name type="scientific">Hoeflea halophila</name>
    <dbReference type="NCBI Taxonomy" id="714899"/>
    <lineage>
        <taxon>Bacteria</taxon>
        <taxon>Pseudomonadati</taxon>
        <taxon>Pseudomonadota</taxon>
        <taxon>Alphaproteobacteria</taxon>
        <taxon>Hyphomicrobiales</taxon>
        <taxon>Rhizobiaceae</taxon>
        <taxon>Hoeflea</taxon>
    </lineage>
</organism>
<evidence type="ECO:0000313" key="3">
    <source>
        <dbReference type="Proteomes" id="UP000219465"/>
    </source>
</evidence>
<gene>
    <name evidence="2" type="ORF">SAMN05877838_2553</name>
</gene>
<dbReference type="RefSeq" id="WP_097108128.1">
    <property type="nucleotide sequence ID" value="NZ_OCPC01000003.1"/>
</dbReference>
<protein>
    <recommendedName>
        <fullName evidence="4">Lipoprotein</fullName>
    </recommendedName>
</protein>
<feature type="signal peptide" evidence="1">
    <location>
        <begin position="1"/>
        <end position="23"/>
    </location>
</feature>
<dbReference type="OrthoDB" id="8446614at2"/>
<name>A0A286IC26_9HYPH</name>